<dbReference type="SUPFAM" id="SSF54001">
    <property type="entry name" value="Cysteine proteinases"/>
    <property type="match status" value="1"/>
</dbReference>
<reference evidence="4 5" key="1">
    <citation type="journal article" date="2008" name="Int. J. Syst. Evol. Microbiol.">
        <title>Amphritea japonica sp. nov. and Amphritea balenae sp. nov., isolated from the sediment adjacent to sperm whale carcasses off Kagoshima, Japan.</title>
        <authorList>
            <person name="Miyazaki M."/>
            <person name="Nogi Y."/>
            <person name="Fujiwara Y."/>
            <person name="Kawato M."/>
            <person name="Nagahama T."/>
            <person name="Kubokawa K."/>
            <person name="Horikoshi K."/>
        </authorList>
    </citation>
    <scope>NUCLEOTIDE SEQUENCE [LARGE SCALE GENOMIC DNA]</scope>
    <source>
        <strain evidence="4 5">ATCC BAA-1530</strain>
    </source>
</reference>
<keyword evidence="2" id="KW-0206">Cytoskeleton</keyword>
<evidence type="ECO:0000313" key="4">
    <source>
        <dbReference type="EMBL" id="BBB26272.1"/>
    </source>
</evidence>
<gene>
    <name evidence="4" type="ORF">AMJAP_1677</name>
</gene>
<dbReference type="Gene3D" id="3.10.620.30">
    <property type="match status" value="1"/>
</dbReference>
<feature type="domain" description="Transglutaminase-like" evidence="3">
    <location>
        <begin position="157"/>
        <end position="213"/>
    </location>
</feature>
<name>A0A7R6PA79_9GAMM</name>
<protein>
    <recommendedName>
        <fullName evidence="3">Transglutaminase-like domain-containing protein</fullName>
    </recommendedName>
</protein>
<dbReference type="Proteomes" id="UP000595663">
    <property type="component" value="Chromosome"/>
</dbReference>
<dbReference type="SMART" id="SM00460">
    <property type="entry name" value="TGc"/>
    <property type="match status" value="1"/>
</dbReference>
<organism evidence="4 5">
    <name type="scientific">Amphritea japonica ATCC BAA-1530</name>
    <dbReference type="NCBI Taxonomy" id="1278309"/>
    <lineage>
        <taxon>Bacteria</taxon>
        <taxon>Pseudomonadati</taxon>
        <taxon>Pseudomonadota</taxon>
        <taxon>Gammaproteobacteria</taxon>
        <taxon>Oceanospirillales</taxon>
        <taxon>Oceanospirillaceae</taxon>
        <taxon>Amphritea</taxon>
    </lineage>
</organism>
<sequence>MLKRLGQGVLFLVIVVLTSLLQEQKDSTDLMIAEATEQLTVPANPEVSPGLMRPGSLQISNTRLTLKPQDLKKILNKRRTGTGIYTMRNSKTGAYTMIAPGIDQRYHLVNSYFDGYLPFKVDNPVLALYAISQRKRYQYDHITYPGRPEVWQSSRQAFYQKVGDCEDHAILLADWLIGLGYDARVAVGDYNGEGHAWVVLFVDGKEYLLEATRKRGLKRLKVFPLARLQGKYHPTHMFNNEFFWQNTGSKFTTRYSSANWVKKSQYRVN</sequence>
<dbReference type="EMBL" id="AP014545">
    <property type="protein sequence ID" value="BBB26272.1"/>
    <property type="molecule type" value="Genomic_DNA"/>
</dbReference>
<dbReference type="OrthoDB" id="5726340at2"/>
<dbReference type="InterPro" id="IPR002931">
    <property type="entry name" value="Transglutaminase-like"/>
</dbReference>
<keyword evidence="5" id="KW-1185">Reference proteome</keyword>
<dbReference type="InterPro" id="IPR038765">
    <property type="entry name" value="Papain-like_cys_pep_sf"/>
</dbReference>
<dbReference type="Pfam" id="PF24656">
    <property type="entry name" value="CEPT76_peptidase"/>
    <property type="match status" value="1"/>
</dbReference>
<proteinExistence type="predicted"/>
<dbReference type="RefSeq" id="WP_019623309.1">
    <property type="nucleotide sequence ID" value="NZ_AP014545.1"/>
</dbReference>
<evidence type="ECO:0000256" key="2">
    <source>
        <dbReference type="ARBA" id="ARBA00023212"/>
    </source>
</evidence>
<comment type="subcellular location">
    <subcellularLocation>
        <location evidence="1">Cytoplasm</location>
        <location evidence="1">Cytoskeleton</location>
    </subcellularLocation>
</comment>
<evidence type="ECO:0000256" key="1">
    <source>
        <dbReference type="ARBA" id="ARBA00004245"/>
    </source>
</evidence>
<evidence type="ECO:0000313" key="5">
    <source>
        <dbReference type="Proteomes" id="UP000595663"/>
    </source>
</evidence>
<accession>A0A7R6PA79</accession>
<dbReference type="AlphaFoldDB" id="A0A7R6PA79"/>
<keyword evidence="2" id="KW-0963">Cytoplasm</keyword>
<dbReference type="GO" id="GO:0005856">
    <property type="term" value="C:cytoskeleton"/>
    <property type="evidence" value="ECO:0007669"/>
    <property type="project" value="UniProtKB-SubCell"/>
</dbReference>
<dbReference type="InterPro" id="IPR056290">
    <property type="entry name" value="CEPT76/DRC7_peptidase-like_dom"/>
</dbReference>
<dbReference type="KEGG" id="ajp:AMJAP_1677"/>
<evidence type="ECO:0000259" key="3">
    <source>
        <dbReference type="SMART" id="SM00460"/>
    </source>
</evidence>